<evidence type="ECO:0000313" key="1">
    <source>
        <dbReference type="EMBL" id="KAB8298981.1"/>
    </source>
</evidence>
<dbReference type="Proteomes" id="UP000326757">
    <property type="component" value="Unassembled WGS sequence"/>
</dbReference>
<reference evidence="1 2" key="1">
    <citation type="submission" date="2019-06" db="EMBL/GenBank/DDBJ databases">
        <title>Genome Sequence of the Brown Rot Fungal Pathogen Monilinia laxa.</title>
        <authorList>
            <person name="De Miccolis Angelini R.M."/>
            <person name="Landi L."/>
            <person name="Abate D."/>
            <person name="Pollastro S."/>
            <person name="Romanazzi G."/>
            <person name="Faretra F."/>
        </authorList>
    </citation>
    <scope>NUCLEOTIDE SEQUENCE [LARGE SCALE GENOMIC DNA]</scope>
    <source>
        <strain evidence="1 2">Mlax316</strain>
    </source>
</reference>
<dbReference type="EMBL" id="VIGI01000006">
    <property type="protein sequence ID" value="KAB8298981.1"/>
    <property type="molecule type" value="Genomic_DNA"/>
</dbReference>
<dbReference type="AlphaFoldDB" id="A0A5N6K946"/>
<organism evidence="1 2">
    <name type="scientific">Monilinia laxa</name>
    <name type="common">Brown rot fungus</name>
    <name type="synonym">Sclerotinia laxa</name>
    <dbReference type="NCBI Taxonomy" id="61186"/>
    <lineage>
        <taxon>Eukaryota</taxon>
        <taxon>Fungi</taxon>
        <taxon>Dikarya</taxon>
        <taxon>Ascomycota</taxon>
        <taxon>Pezizomycotina</taxon>
        <taxon>Leotiomycetes</taxon>
        <taxon>Helotiales</taxon>
        <taxon>Sclerotiniaceae</taxon>
        <taxon>Monilinia</taxon>
    </lineage>
</organism>
<accession>A0A5N6K946</accession>
<name>A0A5N6K946_MONLA</name>
<proteinExistence type="predicted"/>
<comment type="caution">
    <text evidence="1">The sequence shown here is derived from an EMBL/GenBank/DDBJ whole genome shotgun (WGS) entry which is preliminary data.</text>
</comment>
<evidence type="ECO:0000313" key="2">
    <source>
        <dbReference type="Proteomes" id="UP000326757"/>
    </source>
</evidence>
<protein>
    <submittedName>
        <fullName evidence="1">Uncharacterized protein</fullName>
    </submittedName>
</protein>
<sequence>MEWRMVLVIVGHLIDGKYSYEETRRDLDPSKFNCGLIKLSCLSLNLIGLISGTCGRAPRPLAFLLNMIILR</sequence>
<keyword evidence="2" id="KW-1185">Reference proteome</keyword>
<dbReference type="OrthoDB" id="67317at2759"/>
<gene>
    <name evidence="1" type="ORF">EYC80_001120</name>
</gene>